<dbReference type="SUPFAM" id="SSF52172">
    <property type="entry name" value="CheY-like"/>
    <property type="match status" value="1"/>
</dbReference>
<dbReference type="Proteomes" id="UP001238088">
    <property type="component" value="Unassembled WGS sequence"/>
</dbReference>
<sequence>MMQPKILIIDDDKEIRNLIGIYLENEGLERLHLSGQKY</sequence>
<evidence type="ECO:0000313" key="2">
    <source>
        <dbReference type="Proteomes" id="UP001238088"/>
    </source>
</evidence>
<dbReference type="InterPro" id="IPR011006">
    <property type="entry name" value="CheY-like_superfamily"/>
</dbReference>
<reference evidence="1 2" key="1">
    <citation type="submission" date="2023-07" db="EMBL/GenBank/DDBJ databases">
        <title>Genomic Encyclopedia of Type Strains, Phase IV (KMG-IV): sequencing the most valuable type-strain genomes for metagenomic binning, comparative biology and taxonomic classification.</title>
        <authorList>
            <person name="Goeker M."/>
        </authorList>
    </citation>
    <scope>NUCLEOTIDE SEQUENCE [LARGE SCALE GENOMIC DNA]</scope>
    <source>
        <strain evidence="1 2">DSM 23494</strain>
    </source>
</reference>
<proteinExistence type="predicted"/>
<accession>A0ABU0AR97</accession>
<name>A0ABU0AR97_9BACI</name>
<evidence type="ECO:0000313" key="1">
    <source>
        <dbReference type="EMBL" id="MDQ0273806.1"/>
    </source>
</evidence>
<dbReference type="EMBL" id="JAUSUB010000052">
    <property type="protein sequence ID" value="MDQ0273806.1"/>
    <property type="molecule type" value="Genomic_DNA"/>
</dbReference>
<keyword evidence="1" id="KW-0238">DNA-binding</keyword>
<protein>
    <submittedName>
        <fullName evidence="1">DNA-binding response OmpR family regulator</fullName>
    </submittedName>
</protein>
<comment type="caution">
    <text evidence="1">The sequence shown here is derived from an EMBL/GenBank/DDBJ whole genome shotgun (WGS) entry which is preliminary data.</text>
</comment>
<gene>
    <name evidence="1" type="ORF">J2S17_005755</name>
</gene>
<dbReference type="GO" id="GO:0003677">
    <property type="term" value="F:DNA binding"/>
    <property type="evidence" value="ECO:0007669"/>
    <property type="project" value="UniProtKB-KW"/>
</dbReference>
<organism evidence="1 2">
    <name type="scientific">Cytobacillus purgationiresistens</name>
    <dbReference type="NCBI Taxonomy" id="863449"/>
    <lineage>
        <taxon>Bacteria</taxon>
        <taxon>Bacillati</taxon>
        <taxon>Bacillota</taxon>
        <taxon>Bacilli</taxon>
        <taxon>Bacillales</taxon>
        <taxon>Bacillaceae</taxon>
        <taxon>Cytobacillus</taxon>
    </lineage>
</organism>
<keyword evidence="2" id="KW-1185">Reference proteome</keyword>